<keyword evidence="3" id="KW-0238">DNA-binding</keyword>
<evidence type="ECO:0000256" key="4">
    <source>
        <dbReference type="ARBA" id="ARBA00023163"/>
    </source>
</evidence>
<keyword evidence="4" id="KW-0804">Transcription</keyword>
<name>A0A437S8T1_9FIRM</name>
<dbReference type="Pfam" id="PF03965">
    <property type="entry name" value="Penicillinase_R"/>
    <property type="match status" value="1"/>
</dbReference>
<keyword evidence="2" id="KW-0805">Transcription regulation</keyword>
<dbReference type="SUPFAM" id="SSF46785">
    <property type="entry name" value="Winged helix' DNA-binding domain"/>
    <property type="match status" value="1"/>
</dbReference>
<dbReference type="EMBL" id="RLIH01000002">
    <property type="protein sequence ID" value="RVU55515.1"/>
    <property type="molecule type" value="Genomic_DNA"/>
</dbReference>
<proteinExistence type="inferred from homology"/>
<evidence type="ECO:0000313" key="6">
    <source>
        <dbReference type="Proteomes" id="UP000288812"/>
    </source>
</evidence>
<evidence type="ECO:0000256" key="3">
    <source>
        <dbReference type="ARBA" id="ARBA00023125"/>
    </source>
</evidence>
<dbReference type="Proteomes" id="UP000288812">
    <property type="component" value="Unassembled WGS sequence"/>
</dbReference>
<protein>
    <submittedName>
        <fullName evidence="5">BlaI/MecI/CopY family transcriptional regulator</fullName>
    </submittedName>
</protein>
<dbReference type="GO" id="GO:0003677">
    <property type="term" value="F:DNA binding"/>
    <property type="evidence" value="ECO:0007669"/>
    <property type="project" value="UniProtKB-KW"/>
</dbReference>
<dbReference type="InterPro" id="IPR036388">
    <property type="entry name" value="WH-like_DNA-bd_sf"/>
</dbReference>
<keyword evidence="6" id="KW-1185">Reference proteome</keyword>
<organism evidence="5 6">
    <name type="scientific">Anaerosphaera multitolerans</name>
    <dbReference type="NCBI Taxonomy" id="2487351"/>
    <lineage>
        <taxon>Bacteria</taxon>
        <taxon>Bacillati</taxon>
        <taxon>Bacillota</taxon>
        <taxon>Tissierellia</taxon>
        <taxon>Tissierellales</taxon>
        <taxon>Peptoniphilaceae</taxon>
        <taxon>Anaerosphaera</taxon>
    </lineage>
</organism>
<dbReference type="RefSeq" id="WP_127723272.1">
    <property type="nucleotide sequence ID" value="NZ_RLIH01000002.1"/>
</dbReference>
<evidence type="ECO:0000256" key="2">
    <source>
        <dbReference type="ARBA" id="ARBA00023015"/>
    </source>
</evidence>
<dbReference type="Gene3D" id="1.10.10.10">
    <property type="entry name" value="Winged helix-like DNA-binding domain superfamily/Winged helix DNA-binding domain"/>
    <property type="match status" value="1"/>
</dbReference>
<dbReference type="GO" id="GO:0045892">
    <property type="term" value="P:negative regulation of DNA-templated transcription"/>
    <property type="evidence" value="ECO:0007669"/>
    <property type="project" value="InterPro"/>
</dbReference>
<dbReference type="PIRSF" id="PIRSF019455">
    <property type="entry name" value="CopR_AtkY"/>
    <property type="match status" value="1"/>
</dbReference>
<gene>
    <name evidence="5" type="ORF">EF514_01960</name>
</gene>
<accession>A0A437S8T1</accession>
<dbReference type="AlphaFoldDB" id="A0A437S8T1"/>
<evidence type="ECO:0000313" key="5">
    <source>
        <dbReference type="EMBL" id="RVU55515.1"/>
    </source>
</evidence>
<evidence type="ECO:0000256" key="1">
    <source>
        <dbReference type="ARBA" id="ARBA00011046"/>
    </source>
</evidence>
<comment type="similarity">
    <text evidence="1">Belongs to the BlaI transcriptional regulatory family.</text>
</comment>
<dbReference type="InterPro" id="IPR036390">
    <property type="entry name" value="WH_DNA-bd_sf"/>
</dbReference>
<reference evidence="5 6" key="1">
    <citation type="submission" date="2018-11" db="EMBL/GenBank/DDBJ databases">
        <title>Genome sequencing and assembly of Anaerosphaera sp. nov., GS7-6-2.</title>
        <authorList>
            <person name="Rettenmaier R."/>
            <person name="Liebl W."/>
            <person name="Zverlov V."/>
        </authorList>
    </citation>
    <scope>NUCLEOTIDE SEQUENCE [LARGE SCALE GENOMIC DNA]</scope>
    <source>
        <strain evidence="5 6">GS7-6-2</strain>
    </source>
</reference>
<dbReference type="Gene3D" id="1.10.4040.10">
    <property type="entry name" value="Penicillinase repressor domain"/>
    <property type="match status" value="1"/>
</dbReference>
<dbReference type="OrthoDB" id="9795583at2"/>
<sequence>MDYKIGEMEMRFAELIWENEPVGSGELVKLCQSEFNWKKSTTYTMLKRLIEKGIFKNEKSVVSALISKEEFKANQSEQFIEETFEGSLPKFLTAFTSKNKLTEREIAEIQKFIDESRS</sequence>
<comment type="caution">
    <text evidence="5">The sequence shown here is derived from an EMBL/GenBank/DDBJ whole genome shotgun (WGS) entry which is preliminary data.</text>
</comment>
<dbReference type="InterPro" id="IPR005650">
    <property type="entry name" value="BlaI_family"/>
</dbReference>